<organism evidence="4 5">
    <name type="scientific">Azospirillum brasilense</name>
    <dbReference type="NCBI Taxonomy" id="192"/>
    <lineage>
        <taxon>Bacteria</taxon>
        <taxon>Pseudomonadati</taxon>
        <taxon>Pseudomonadota</taxon>
        <taxon>Alphaproteobacteria</taxon>
        <taxon>Rhodospirillales</taxon>
        <taxon>Azospirillaceae</taxon>
        <taxon>Azospirillum</taxon>
    </lineage>
</organism>
<evidence type="ECO:0000256" key="1">
    <source>
        <dbReference type="ARBA" id="ARBA00022729"/>
    </source>
</evidence>
<comment type="caution">
    <text evidence="4">The sequence shown here is derived from an EMBL/GenBank/DDBJ whole genome shotgun (WGS) entry which is preliminary data.</text>
</comment>
<accession>A0A560CKS3</accession>
<gene>
    <name evidence="4" type="ORF">FBZ83_10344</name>
</gene>
<protein>
    <submittedName>
        <fullName evidence="4">Amino acid ABC transporter substrate-binding protein (PAAT family)</fullName>
    </submittedName>
</protein>
<dbReference type="AlphaFoldDB" id="A0A560CKS3"/>
<dbReference type="SMART" id="SM00062">
    <property type="entry name" value="PBPb"/>
    <property type="match status" value="1"/>
</dbReference>
<proteinExistence type="predicted"/>
<evidence type="ECO:0000313" key="4">
    <source>
        <dbReference type="EMBL" id="TWA85453.1"/>
    </source>
</evidence>
<dbReference type="RefSeq" id="WP_247888188.1">
    <property type="nucleotide sequence ID" value="NZ_VITH01000003.1"/>
</dbReference>
<reference evidence="4 5" key="1">
    <citation type="submission" date="2019-06" db="EMBL/GenBank/DDBJ databases">
        <title>Genomic Encyclopedia of Type Strains, Phase IV (KMG-V): Genome sequencing to study the core and pangenomes of soil and plant-associated prokaryotes.</title>
        <authorList>
            <person name="Whitman W."/>
        </authorList>
    </citation>
    <scope>NUCLEOTIDE SEQUENCE [LARGE SCALE GENOMIC DNA]</scope>
    <source>
        <strain evidence="4 5">BR 11650</strain>
    </source>
</reference>
<dbReference type="Pfam" id="PF00497">
    <property type="entry name" value="SBP_bac_3"/>
    <property type="match status" value="1"/>
</dbReference>
<dbReference type="PANTHER" id="PTHR35936:SF35">
    <property type="entry name" value="L-CYSTINE-BINDING PROTEIN TCYJ"/>
    <property type="match status" value="1"/>
</dbReference>
<feature type="domain" description="Solute-binding protein family 3/N-terminal" evidence="3">
    <location>
        <begin position="46"/>
        <end position="276"/>
    </location>
</feature>
<evidence type="ECO:0000259" key="3">
    <source>
        <dbReference type="SMART" id="SM00062"/>
    </source>
</evidence>
<evidence type="ECO:0000313" key="5">
    <source>
        <dbReference type="Proteomes" id="UP000318529"/>
    </source>
</evidence>
<dbReference type="EMBL" id="VITH01000003">
    <property type="protein sequence ID" value="TWA85453.1"/>
    <property type="molecule type" value="Genomic_DNA"/>
</dbReference>
<dbReference type="SUPFAM" id="SSF53850">
    <property type="entry name" value="Periplasmic binding protein-like II"/>
    <property type="match status" value="1"/>
</dbReference>
<dbReference type="CDD" id="cd13530">
    <property type="entry name" value="PBP2_peptides_like"/>
    <property type="match status" value="1"/>
</dbReference>
<dbReference type="InterPro" id="IPR001638">
    <property type="entry name" value="Solute-binding_3/MltF_N"/>
</dbReference>
<feature type="chain" id="PRO_5021789734" evidence="2">
    <location>
        <begin position="37"/>
        <end position="278"/>
    </location>
</feature>
<dbReference type="PANTHER" id="PTHR35936">
    <property type="entry name" value="MEMBRANE-BOUND LYTIC MUREIN TRANSGLYCOSYLASE F"/>
    <property type="match status" value="1"/>
</dbReference>
<dbReference type="Gene3D" id="3.40.190.10">
    <property type="entry name" value="Periplasmic binding protein-like II"/>
    <property type="match status" value="2"/>
</dbReference>
<evidence type="ECO:0000256" key="2">
    <source>
        <dbReference type="SAM" id="SignalP"/>
    </source>
</evidence>
<sequence>MGFRMRFPTAHAILTAAVLTASVLLAGLALPQPAGADAPPPAGRPHLRVVVIDHSPPFSDRDADGLLVGFNIDFGRELCRSLGVVCSFDAAPFKQIIDDVAAGRYDIGFGNVLRTPDREQRLLFSIPYWRSSTSLVGRRGVPELGLEEAIRSRRIAAIRGSRQHAALLRLADADPALQANVVPVSTLDDLWEAMRNGQSEMAIGPTLNVVHFLLSDSGDGFETIGTPMSEDGLGGTVHIVFPPGQHDLKASVDRALTALRNDGTYQRINRNYFPFDIY</sequence>
<dbReference type="Proteomes" id="UP000318529">
    <property type="component" value="Unassembled WGS sequence"/>
</dbReference>
<feature type="signal peptide" evidence="2">
    <location>
        <begin position="1"/>
        <end position="36"/>
    </location>
</feature>
<keyword evidence="1 2" id="KW-0732">Signal</keyword>
<name>A0A560CKS3_AZOBR</name>